<evidence type="ECO:0000259" key="1">
    <source>
        <dbReference type="PROSITE" id="PS51819"/>
    </source>
</evidence>
<sequence length="138" mass="15523">MVNNLDIALPTYTPLFGSFKSVLLPNIPVVYRDKETSIALKMAFWKNESLEIEIIEPVNKNGETDFFGEHLKTHGKGLHHVKFKVKNLQETLRLMEADGYKNSDGDLSSDRPWANIEVPDKLGHTLTELIEGSPSSTI</sequence>
<proteinExistence type="predicted"/>
<dbReference type="InterPro" id="IPR037523">
    <property type="entry name" value="VOC_core"/>
</dbReference>
<dbReference type="EMBL" id="OKQR01000001">
    <property type="protein sequence ID" value="SPD91571.1"/>
    <property type="molecule type" value="Genomic_DNA"/>
</dbReference>
<keyword evidence="5" id="KW-1185">Reference proteome</keyword>
<evidence type="ECO:0000313" key="4">
    <source>
        <dbReference type="Proteomes" id="UP000237923"/>
    </source>
</evidence>
<name>A0A2N9K936_9LACO</name>
<reference evidence="2 5" key="1">
    <citation type="submission" date="2018-02" db="EMBL/GenBank/DDBJ databases">
        <authorList>
            <person name="Rodrigo-Torres L."/>
            <person name="Arahal R. D."/>
            <person name="Lucena T."/>
        </authorList>
    </citation>
    <scope>NUCLEOTIDE SEQUENCE [LARGE SCALE GENOMIC DNA]</scope>
    <source>
        <strain evidence="2 5">CECT 8486</strain>
    </source>
</reference>
<evidence type="ECO:0000313" key="5">
    <source>
        <dbReference type="Proteomes" id="UP000239237"/>
    </source>
</evidence>
<evidence type="ECO:0000313" key="2">
    <source>
        <dbReference type="EMBL" id="SPD91571.1"/>
    </source>
</evidence>
<dbReference type="InterPro" id="IPR029068">
    <property type="entry name" value="Glyas_Bleomycin-R_OHBP_Dase"/>
</dbReference>
<dbReference type="AlphaFoldDB" id="A0A2N9K936"/>
<dbReference type="Pfam" id="PF13669">
    <property type="entry name" value="Glyoxalase_4"/>
    <property type="match status" value="1"/>
</dbReference>
<dbReference type="Proteomes" id="UP000237923">
    <property type="component" value="Unassembled WGS sequence"/>
</dbReference>
<dbReference type="Proteomes" id="UP000239237">
    <property type="component" value="Unassembled WGS sequence"/>
</dbReference>
<dbReference type="SUPFAM" id="SSF54593">
    <property type="entry name" value="Glyoxalase/Bleomycin resistance protein/Dihydroxybiphenyl dioxygenase"/>
    <property type="match status" value="1"/>
</dbReference>
<reference evidence="3 4" key="2">
    <citation type="submission" date="2018-02" db="EMBL/GenBank/DDBJ databases">
        <authorList>
            <person name="Cohen D.B."/>
            <person name="Kent A.D."/>
        </authorList>
    </citation>
    <scope>NUCLEOTIDE SEQUENCE [LARGE SCALE GENOMIC DNA]</scope>
    <source>
        <strain evidence="3 4">CECT 9216</strain>
    </source>
</reference>
<gene>
    <name evidence="2" type="ORF">LES8486_00552</name>
    <name evidence="3" type="ORF">LES9216_00699</name>
</gene>
<accession>A0A2N9K936</accession>
<dbReference type="Gene3D" id="3.10.180.10">
    <property type="entry name" value="2,3-Dihydroxybiphenyl 1,2-Dioxygenase, domain 1"/>
    <property type="match status" value="1"/>
</dbReference>
<organism evidence="3 4">
    <name type="scientific">Leuconostoc suionicum</name>
    <dbReference type="NCBI Taxonomy" id="1511761"/>
    <lineage>
        <taxon>Bacteria</taxon>
        <taxon>Bacillati</taxon>
        <taxon>Bacillota</taxon>
        <taxon>Bacilli</taxon>
        <taxon>Lactobacillales</taxon>
        <taxon>Lactobacillaceae</taxon>
        <taxon>Leuconostoc</taxon>
    </lineage>
</organism>
<feature type="domain" description="VOC" evidence="1">
    <location>
        <begin position="1"/>
        <end position="132"/>
    </location>
</feature>
<protein>
    <recommendedName>
        <fullName evidence="1">VOC domain-containing protein</fullName>
    </recommendedName>
</protein>
<dbReference type="EMBL" id="OKQU01000001">
    <property type="protein sequence ID" value="SPE06796.1"/>
    <property type="molecule type" value="Genomic_DNA"/>
</dbReference>
<dbReference type="PROSITE" id="PS51819">
    <property type="entry name" value="VOC"/>
    <property type="match status" value="1"/>
</dbReference>
<evidence type="ECO:0000313" key="3">
    <source>
        <dbReference type="EMBL" id="SPE06796.1"/>
    </source>
</evidence>